<organism evidence="1 2">
    <name type="scientific">Butyricimonas hominis</name>
    <dbReference type="NCBI Taxonomy" id="2763032"/>
    <lineage>
        <taxon>Bacteria</taxon>
        <taxon>Pseudomonadati</taxon>
        <taxon>Bacteroidota</taxon>
        <taxon>Bacteroidia</taxon>
        <taxon>Bacteroidales</taxon>
        <taxon>Odoribacteraceae</taxon>
        <taxon>Butyricimonas</taxon>
    </lineage>
</organism>
<sequence length="114" mass="13281">MAYLRKKKPCRGCWSDGVKMKHCTSCRIKNCLLSRESGGHYCHECEKFPCLSVKGLDKRYRTNYGISLIDNLRRVQEVGEVRFLEEEREKWRCKVCGNVLSVHLKACMFCGGER</sequence>
<comment type="caution">
    <text evidence="1">The sequence shown here is derived from an EMBL/GenBank/DDBJ whole genome shotgun (WGS) entry which is preliminary data.</text>
</comment>
<dbReference type="EMBL" id="JACOOH010000003">
    <property type="protein sequence ID" value="MBC5621090.1"/>
    <property type="molecule type" value="Genomic_DNA"/>
</dbReference>
<dbReference type="Pfam" id="PF12675">
    <property type="entry name" value="DUF3795"/>
    <property type="match status" value="1"/>
</dbReference>
<reference evidence="1 2" key="1">
    <citation type="submission" date="2020-08" db="EMBL/GenBank/DDBJ databases">
        <title>Genome public.</title>
        <authorList>
            <person name="Liu C."/>
            <person name="Sun Q."/>
        </authorList>
    </citation>
    <scope>NUCLEOTIDE SEQUENCE [LARGE SCALE GENOMIC DNA]</scope>
    <source>
        <strain evidence="1 2">NSJ-56</strain>
    </source>
</reference>
<keyword evidence="2" id="KW-1185">Reference proteome</keyword>
<dbReference type="Proteomes" id="UP000646484">
    <property type="component" value="Unassembled WGS sequence"/>
</dbReference>
<dbReference type="InterPro" id="IPR024227">
    <property type="entry name" value="DUF3795"/>
</dbReference>
<protein>
    <submittedName>
        <fullName evidence="1">DUF3795 domain-containing protein</fullName>
    </submittedName>
</protein>
<evidence type="ECO:0000313" key="2">
    <source>
        <dbReference type="Proteomes" id="UP000646484"/>
    </source>
</evidence>
<evidence type="ECO:0000313" key="1">
    <source>
        <dbReference type="EMBL" id="MBC5621090.1"/>
    </source>
</evidence>
<gene>
    <name evidence="1" type="ORF">H8S64_08270</name>
</gene>
<accession>A0ABR7D123</accession>
<name>A0ABR7D123_9BACT</name>
<proteinExistence type="predicted"/>